<dbReference type="OMA" id="ARQWTIR"/>
<dbReference type="GO" id="GO:0005737">
    <property type="term" value="C:cytoplasm"/>
    <property type="evidence" value="ECO:0007669"/>
    <property type="project" value="TreeGrafter"/>
</dbReference>
<dbReference type="InterPro" id="IPR023192">
    <property type="entry name" value="TGS-like_dom_sf"/>
</dbReference>
<keyword evidence="7" id="KW-1185">Reference proteome</keyword>
<comment type="caution">
    <text evidence="6">The sequence shown here is derived from an EMBL/GenBank/DDBJ whole genome shotgun (WGS) entry which is preliminary data.</text>
</comment>
<reference evidence="6 7" key="1">
    <citation type="submission" date="2019-07" db="EMBL/GenBank/DDBJ databases">
        <title>Genome assembly of two rare yeast pathogens: Diutina rugosa and Trichomonascus ciferrii.</title>
        <authorList>
            <person name="Mixao V."/>
            <person name="Saus E."/>
            <person name="Hansen A."/>
            <person name="Lass-Flor C."/>
            <person name="Gabaldon T."/>
        </authorList>
    </citation>
    <scope>NUCLEOTIDE SEQUENCE [LARGE SCALE GENOMIC DNA]</scope>
    <source>
        <strain evidence="6 7">CBS 613</strain>
    </source>
</reference>
<keyword evidence="1" id="KW-0547">Nucleotide-binding</keyword>
<dbReference type="InterPro" id="IPR006073">
    <property type="entry name" value="GTP-bd"/>
</dbReference>
<dbReference type="PANTHER" id="PTHR23305">
    <property type="entry name" value="OBG GTPASE FAMILY"/>
    <property type="match status" value="1"/>
</dbReference>
<dbReference type="PANTHER" id="PTHR23305:SF9">
    <property type="entry name" value="OBG-LIKE ATPASE HOMOLOG"/>
    <property type="match status" value="1"/>
</dbReference>
<organism evidence="6 7">
    <name type="scientific">Diutina rugosa</name>
    <name type="common">Yeast</name>
    <name type="synonym">Candida rugosa</name>
    <dbReference type="NCBI Taxonomy" id="5481"/>
    <lineage>
        <taxon>Eukaryota</taxon>
        <taxon>Fungi</taxon>
        <taxon>Dikarya</taxon>
        <taxon>Ascomycota</taxon>
        <taxon>Saccharomycotina</taxon>
        <taxon>Pichiomycetes</taxon>
        <taxon>Debaryomycetaceae</taxon>
        <taxon>Diutina</taxon>
    </lineage>
</organism>
<dbReference type="Gene3D" id="3.40.50.300">
    <property type="entry name" value="P-loop containing nucleotide triphosphate hydrolases"/>
    <property type="match status" value="1"/>
</dbReference>
<proteinExistence type="predicted"/>
<dbReference type="FunFam" id="3.10.20.30:FF:000001">
    <property type="entry name" value="Ribosome-binding ATPase YchF"/>
    <property type="match status" value="1"/>
</dbReference>
<dbReference type="InterPro" id="IPR013029">
    <property type="entry name" value="YchF_C"/>
</dbReference>
<dbReference type="Gene3D" id="3.10.20.30">
    <property type="match status" value="1"/>
</dbReference>
<dbReference type="GeneID" id="54781195"/>
<evidence type="ECO:0000313" key="6">
    <source>
        <dbReference type="EMBL" id="KAA8903257.1"/>
    </source>
</evidence>
<dbReference type="OrthoDB" id="424823at2759"/>
<comment type="function">
    <text evidence="3">Hydrolyzes ATP, and can also hydrolyze GTP with lower efficiency. Has lower affinity for GTP.</text>
</comment>
<dbReference type="NCBIfam" id="TIGR00092">
    <property type="entry name" value="redox-regulated ATPase YchF"/>
    <property type="match status" value="1"/>
</dbReference>
<evidence type="ECO:0000256" key="4">
    <source>
        <dbReference type="ARBA" id="ARBA00068719"/>
    </source>
</evidence>
<dbReference type="PRINTS" id="PR00326">
    <property type="entry name" value="GTP1OBG"/>
</dbReference>
<evidence type="ECO:0000256" key="1">
    <source>
        <dbReference type="ARBA" id="ARBA00022741"/>
    </source>
</evidence>
<dbReference type="RefSeq" id="XP_034012710.1">
    <property type="nucleotide sequence ID" value="XM_034155207.1"/>
</dbReference>
<dbReference type="CDD" id="cd01900">
    <property type="entry name" value="YchF"/>
    <property type="match status" value="1"/>
</dbReference>
<dbReference type="Proteomes" id="UP000449547">
    <property type="component" value="Unassembled WGS sequence"/>
</dbReference>
<dbReference type="InterPro" id="IPR027417">
    <property type="entry name" value="P-loop_NTPase"/>
</dbReference>
<dbReference type="InterPro" id="IPR031167">
    <property type="entry name" value="G_OBG"/>
</dbReference>
<evidence type="ECO:0000256" key="3">
    <source>
        <dbReference type="ARBA" id="ARBA00059898"/>
    </source>
</evidence>
<evidence type="ECO:0000259" key="5">
    <source>
        <dbReference type="PROSITE" id="PS51710"/>
    </source>
</evidence>
<dbReference type="FunFam" id="1.10.150.300:FF:000001">
    <property type="entry name" value="Ribosome-binding ATPase YchF"/>
    <property type="match status" value="1"/>
</dbReference>
<dbReference type="SUPFAM" id="SSF52540">
    <property type="entry name" value="P-loop containing nucleoside triphosphate hydrolases"/>
    <property type="match status" value="1"/>
</dbReference>
<dbReference type="InterPro" id="IPR004396">
    <property type="entry name" value="ATPase_YchF/OLA1"/>
</dbReference>
<feature type="domain" description="OBG-type G" evidence="5">
    <location>
        <begin position="26"/>
        <end position="288"/>
    </location>
</feature>
<sequence>MIPRVRWLSTPAAPTRARLGRPSNHLSSGLVGLANVGKSTLFQAITKSPLGNPANYPFATIDPEKSIIQVSSPALAHYAQIYGSAKVVPTTHTLWDIAGLVRHCSSGHGLGNKFLNDIRQVDGIFQVVRGFDDEDVTHVENSVDPVRDLSIVADELILKDLEYVESASERLAKLVKKPGQSGAIKELELMETVSEMLYEGQPVRVGAWSEEDATILNKYNFLTAKPSVYLVNVSETDYATQTSKYLKDIRQWVADSSFGDEPDPVVLVSAAAETKMATLEGEELSSYEQELGRGSAISTLVDEMRSALGLISFYTCGPEEAHQWSVRQGSTAPEAAGVIHTDLQKTFISSLVYKWDDLKHEQEFNEAKLKQMGKQFRHGKKYVVEDGDVITVKASAKK</sequence>
<dbReference type="InterPro" id="IPR041706">
    <property type="entry name" value="YchF_N"/>
</dbReference>
<dbReference type="Gene3D" id="1.10.150.300">
    <property type="entry name" value="TGS-like domain"/>
    <property type="match status" value="1"/>
</dbReference>
<dbReference type="PIRSF" id="PIRSF006641">
    <property type="entry name" value="CHP00092"/>
    <property type="match status" value="1"/>
</dbReference>
<dbReference type="InterPro" id="IPR012676">
    <property type="entry name" value="TGS-like"/>
</dbReference>
<gene>
    <name evidence="6" type="ORF">DIURU_002544</name>
</gene>
<dbReference type="PROSITE" id="PS51710">
    <property type="entry name" value="G_OBG"/>
    <property type="match status" value="1"/>
</dbReference>
<evidence type="ECO:0000313" key="7">
    <source>
        <dbReference type="Proteomes" id="UP000449547"/>
    </source>
</evidence>
<dbReference type="VEuPathDB" id="FungiDB:DIURU_002544"/>
<keyword evidence="2" id="KW-0067">ATP-binding</keyword>
<accession>A0A642UQA5</accession>
<dbReference type="GO" id="GO:0016887">
    <property type="term" value="F:ATP hydrolysis activity"/>
    <property type="evidence" value="ECO:0007669"/>
    <property type="project" value="InterPro"/>
</dbReference>
<dbReference type="SUPFAM" id="SSF81271">
    <property type="entry name" value="TGS-like"/>
    <property type="match status" value="1"/>
</dbReference>
<dbReference type="Pfam" id="PF06071">
    <property type="entry name" value="YchF-GTPase_C"/>
    <property type="match status" value="1"/>
</dbReference>
<dbReference type="Pfam" id="PF01926">
    <property type="entry name" value="MMR_HSR1"/>
    <property type="match status" value="1"/>
</dbReference>
<protein>
    <recommendedName>
        <fullName evidence="4">Obg-like ATPase homolog</fullName>
    </recommendedName>
</protein>
<name>A0A642UQA5_DIURU</name>
<dbReference type="AlphaFoldDB" id="A0A642UQA5"/>
<dbReference type="GO" id="GO:0005525">
    <property type="term" value="F:GTP binding"/>
    <property type="evidence" value="ECO:0007669"/>
    <property type="project" value="InterPro"/>
</dbReference>
<evidence type="ECO:0000256" key="2">
    <source>
        <dbReference type="ARBA" id="ARBA00022840"/>
    </source>
</evidence>
<dbReference type="EMBL" id="SWFT01000070">
    <property type="protein sequence ID" value="KAA8903257.1"/>
    <property type="molecule type" value="Genomic_DNA"/>
</dbReference>
<dbReference type="InterPro" id="IPR012675">
    <property type="entry name" value="Beta-grasp_dom_sf"/>
</dbReference>
<dbReference type="GO" id="GO:0005524">
    <property type="term" value="F:ATP binding"/>
    <property type="evidence" value="ECO:0007669"/>
    <property type="project" value="UniProtKB-KW"/>
</dbReference>